<keyword evidence="1" id="KW-0472">Membrane</keyword>
<evidence type="ECO:0000256" key="1">
    <source>
        <dbReference type="SAM" id="Phobius"/>
    </source>
</evidence>
<sequence>MTRACRNRLARDQRGATIVELAFVMLPFLGILLGFIDFGYSMYLGSVVEGTVHRAARLATVGDMPADKVDEYIRDQLSAFSNTATIEIEKTNYYEYSGIGRPEKITKDRGPVGEDPSDCFEDLNGDGIRNTVAGRAGLGGSDDIVYYKVTASFERLVPLTKIFGFSPTATVSSGTVLRNQPYASQTIPKEVCPGG</sequence>
<dbReference type="AlphaFoldDB" id="A0A1S1H9P1"/>
<dbReference type="Pfam" id="PF07811">
    <property type="entry name" value="TadE"/>
    <property type="match status" value="1"/>
</dbReference>
<dbReference type="RefSeq" id="WP_070932696.1">
    <property type="nucleotide sequence ID" value="NZ_MIPT01000001.1"/>
</dbReference>
<reference evidence="3 4" key="1">
    <citation type="submission" date="2016-09" db="EMBL/GenBank/DDBJ databases">
        <title>Metabolic pathway, cell adaptation mechanisms and a novel monoxygenase revealed through proteogenomic-transcription analysis of a Sphingomonas haloaromaticamans strain degrading the fungicide ortho-phenylphenol.</title>
        <authorList>
            <person name="Perruchon C."/>
            <person name="Papadopoulou E.S."/>
            <person name="Rousidou C."/>
            <person name="Vasileiadis S."/>
            <person name="Tanou G."/>
            <person name="Amoutzias G."/>
            <person name="Molassiotis A."/>
            <person name="Karpouzas D.G."/>
        </authorList>
    </citation>
    <scope>NUCLEOTIDE SEQUENCE [LARGE SCALE GENOMIC DNA]</scope>
    <source>
        <strain evidence="3 4">P3</strain>
    </source>
</reference>
<organism evidence="3 4">
    <name type="scientific">Edaphosphingomonas haloaromaticamans</name>
    <dbReference type="NCBI Taxonomy" id="653954"/>
    <lineage>
        <taxon>Bacteria</taxon>
        <taxon>Pseudomonadati</taxon>
        <taxon>Pseudomonadota</taxon>
        <taxon>Alphaproteobacteria</taxon>
        <taxon>Sphingomonadales</taxon>
        <taxon>Rhizorhabdaceae</taxon>
        <taxon>Edaphosphingomonas</taxon>
    </lineage>
</organism>
<proteinExistence type="predicted"/>
<keyword evidence="1" id="KW-0812">Transmembrane</keyword>
<protein>
    <recommendedName>
        <fullName evidence="2">TadE-like domain-containing protein</fullName>
    </recommendedName>
</protein>
<keyword evidence="4" id="KW-1185">Reference proteome</keyword>
<evidence type="ECO:0000313" key="3">
    <source>
        <dbReference type="EMBL" id="OHT18909.1"/>
    </source>
</evidence>
<gene>
    <name evidence="3" type="ORF">BHE75_00889</name>
</gene>
<dbReference type="Proteomes" id="UP000179467">
    <property type="component" value="Unassembled WGS sequence"/>
</dbReference>
<comment type="caution">
    <text evidence="3">The sequence shown here is derived from an EMBL/GenBank/DDBJ whole genome shotgun (WGS) entry which is preliminary data.</text>
</comment>
<feature type="transmembrane region" description="Helical" evidence="1">
    <location>
        <begin position="21"/>
        <end position="43"/>
    </location>
</feature>
<name>A0A1S1H9P1_9SPHN</name>
<evidence type="ECO:0000259" key="2">
    <source>
        <dbReference type="Pfam" id="PF07811"/>
    </source>
</evidence>
<dbReference type="InterPro" id="IPR012495">
    <property type="entry name" value="TadE-like_dom"/>
</dbReference>
<accession>A0A1S1H9P1</accession>
<dbReference type="EMBL" id="MIPT01000001">
    <property type="protein sequence ID" value="OHT18909.1"/>
    <property type="molecule type" value="Genomic_DNA"/>
</dbReference>
<keyword evidence="1" id="KW-1133">Transmembrane helix</keyword>
<feature type="domain" description="TadE-like" evidence="2">
    <location>
        <begin position="15"/>
        <end position="57"/>
    </location>
</feature>
<dbReference type="OrthoDB" id="7306064at2"/>
<evidence type="ECO:0000313" key="4">
    <source>
        <dbReference type="Proteomes" id="UP000179467"/>
    </source>
</evidence>